<proteinExistence type="predicted"/>
<sequence>MTTSKVSEPSVIRYRIVHPSISFVNISEDKGLKVKEKLESMFKQLVLEDRKQDSEEDEVIKETQSVTILYKLLEPKLSMVKVPEFPGMEKEPLQKKKKRHKIPKRVKEERKESTGENIGQYFSGRSSGSIRGDVGDTIS</sequence>
<name>A0ABN7P271_TIMPD</name>
<evidence type="ECO:0000313" key="2">
    <source>
        <dbReference type="EMBL" id="CAG2060833.1"/>
    </source>
</evidence>
<dbReference type="EMBL" id="CAJPIN010013731">
    <property type="protein sequence ID" value="CAG2060833.1"/>
    <property type="molecule type" value="Genomic_DNA"/>
</dbReference>
<protein>
    <submittedName>
        <fullName evidence="2">Uncharacterized protein</fullName>
    </submittedName>
</protein>
<dbReference type="Proteomes" id="UP001153148">
    <property type="component" value="Unassembled WGS sequence"/>
</dbReference>
<feature type="region of interest" description="Disordered" evidence="1">
    <location>
        <begin position="88"/>
        <end position="139"/>
    </location>
</feature>
<comment type="caution">
    <text evidence="2">The sequence shown here is derived from an EMBL/GenBank/DDBJ whole genome shotgun (WGS) entry which is preliminary data.</text>
</comment>
<accession>A0ABN7P271</accession>
<feature type="compositionally biased region" description="Basic and acidic residues" evidence="1">
    <location>
        <begin position="105"/>
        <end position="114"/>
    </location>
</feature>
<reference evidence="2" key="1">
    <citation type="submission" date="2021-03" db="EMBL/GenBank/DDBJ databases">
        <authorList>
            <person name="Tran Van P."/>
        </authorList>
    </citation>
    <scope>NUCLEOTIDE SEQUENCE</scope>
</reference>
<evidence type="ECO:0000313" key="3">
    <source>
        <dbReference type="Proteomes" id="UP001153148"/>
    </source>
</evidence>
<gene>
    <name evidence="2" type="ORF">TPAB3V08_LOCUS7789</name>
</gene>
<keyword evidence="3" id="KW-1185">Reference proteome</keyword>
<feature type="compositionally biased region" description="Basic residues" evidence="1">
    <location>
        <begin position="95"/>
        <end position="104"/>
    </location>
</feature>
<organism evidence="2 3">
    <name type="scientific">Timema podura</name>
    <name type="common">Walking stick</name>
    <dbReference type="NCBI Taxonomy" id="61482"/>
    <lineage>
        <taxon>Eukaryota</taxon>
        <taxon>Metazoa</taxon>
        <taxon>Ecdysozoa</taxon>
        <taxon>Arthropoda</taxon>
        <taxon>Hexapoda</taxon>
        <taxon>Insecta</taxon>
        <taxon>Pterygota</taxon>
        <taxon>Neoptera</taxon>
        <taxon>Polyneoptera</taxon>
        <taxon>Phasmatodea</taxon>
        <taxon>Timematodea</taxon>
        <taxon>Timematoidea</taxon>
        <taxon>Timematidae</taxon>
        <taxon>Timema</taxon>
    </lineage>
</organism>
<evidence type="ECO:0000256" key="1">
    <source>
        <dbReference type="SAM" id="MobiDB-lite"/>
    </source>
</evidence>